<dbReference type="CDD" id="cd09272">
    <property type="entry name" value="RNase_HI_RT_Ty1"/>
    <property type="match status" value="1"/>
</dbReference>
<dbReference type="PANTHER" id="PTHR11439:SF472">
    <property type="entry name" value="REVERSE TRANSCRIPTASE TY1_COPIA-TYPE DOMAIN-CONTAINING PROTEIN"/>
    <property type="match status" value="1"/>
</dbReference>
<reference evidence="2" key="1">
    <citation type="journal article" date="2012" name="Nature">
        <title>The tomato genome sequence provides insights into fleshy fruit evolution.</title>
        <authorList>
            <consortium name="Tomato Genome Consortium"/>
        </authorList>
    </citation>
    <scope>NUCLEOTIDE SEQUENCE [LARGE SCALE GENOMIC DNA]</scope>
    <source>
        <strain evidence="2">cv. Heinz 1706</strain>
    </source>
</reference>
<protein>
    <recommendedName>
        <fullName evidence="1">Reverse transcriptase Ty1/copia-type domain-containing protein</fullName>
    </recommendedName>
</protein>
<dbReference type="STRING" id="4081.A0A3Q7GSA5"/>
<dbReference type="Proteomes" id="UP000004994">
    <property type="component" value="Chromosome 6"/>
</dbReference>
<dbReference type="AlphaFoldDB" id="A0A3Q7GSA5"/>
<sequence>MFELNSTEVSTVYSTGSVVPVVLDTAVDESSECGIEPLETDTMVDAVTKISENNISLNEENLVPLADTRTTEISWVTTMTGEIAALERNSQSLIEDAQKTLHNGFTVKDLGQLRYFLGIEILRLDKGILLNQRNFTLVLLSTVGLSGAKPVSTPMELNTKLTTIKKATLSNNNKIGQHCPNTRRSITGYVIMLGESMVSWKSKKQHTVSRSSVEAEYKSMAGAVSEII</sequence>
<dbReference type="Gramene" id="Solyc06g048573.1.1">
    <property type="protein sequence ID" value="Solyc06g048573.1.1"/>
    <property type="gene ID" value="Solyc06g048573.1"/>
</dbReference>
<feature type="domain" description="Reverse transcriptase Ty1/copia-type" evidence="1">
    <location>
        <begin position="91"/>
        <end position="156"/>
    </location>
</feature>
<evidence type="ECO:0000259" key="1">
    <source>
        <dbReference type="Pfam" id="PF07727"/>
    </source>
</evidence>
<name>A0A3Q7GSA5_SOLLC</name>
<accession>A0A3Q7GSA5</accession>
<dbReference type="EnsemblPlants" id="Solyc06g048573.1.1">
    <property type="protein sequence ID" value="Solyc06g048573.1.1"/>
    <property type="gene ID" value="Solyc06g048573.1"/>
</dbReference>
<reference evidence="2" key="2">
    <citation type="submission" date="2019-01" db="UniProtKB">
        <authorList>
            <consortium name="EnsemblPlants"/>
        </authorList>
    </citation>
    <scope>IDENTIFICATION</scope>
    <source>
        <strain evidence="2">cv. Heinz 1706</strain>
    </source>
</reference>
<keyword evidence="3" id="KW-1185">Reference proteome</keyword>
<dbReference type="InParanoid" id="A0A3Q7GSA5"/>
<organism evidence="2">
    <name type="scientific">Solanum lycopersicum</name>
    <name type="common">Tomato</name>
    <name type="synonym">Lycopersicon esculentum</name>
    <dbReference type="NCBI Taxonomy" id="4081"/>
    <lineage>
        <taxon>Eukaryota</taxon>
        <taxon>Viridiplantae</taxon>
        <taxon>Streptophyta</taxon>
        <taxon>Embryophyta</taxon>
        <taxon>Tracheophyta</taxon>
        <taxon>Spermatophyta</taxon>
        <taxon>Magnoliopsida</taxon>
        <taxon>eudicotyledons</taxon>
        <taxon>Gunneridae</taxon>
        <taxon>Pentapetalae</taxon>
        <taxon>asterids</taxon>
        <taxon>lamiids</taxon>
        <taxon>Solanales</taxon>
        <taxon>Solanaceae</taxon>
        <taxon>Solanoideae</taxon>
        <taxon>Solaneae</taxon>
        <taxon>Solanum</taxon>
        <taxon>Solanum subgen. Lycopersicon</taxon>
    </lineage>
</organism>
<evidence type="ECO:0000313" key="3">
    <source>
        <dbReference type="Proteomes" id="UP000004994"/>
    </source>
</evidence>
<evidence type="ECO:0000313" key="2">
    <source>
        <dbReference type="EnsemblPlants" id="Solyc06g048573.1.1"/>
    </source>
</evidence>
<dbReference type="Pfam" id="PF07727">
    <property type="entry name" value="RVT_2"/>
    <property type="match status" value="1"/>
</dbReference>
<proteinExistence type="predicted"/>
<dbReference type="PANTHER" id="PTHR11439">
    <property type="entry name" value="GAG-POL-RELATED RETROTRANSPOSON"/>
    <property type="match status" value="1"/>
</dbReference>
<dbReference type="InterPro" id="IPR013103">
    <property type="entry name" value="RVT_2"/>
</dbReference>